<accession>A0A977PXQ4</accession>
<evidence type="ECO:0000256" key="3">
    <source>
        <dbReference type="ARBA" id="ARBA00022777"/>
    </source>
</evidence>
<dbReference type="Gene3D" id="3.30.230.120">
    <property type="match status" value="1"/>
</dbReference>
<dbReference type="PANTHER" id="PTHR32463:SF0">
    <property type="entry name" value="L-FUCOSE KINASE"/>
    <property type="match status" value="1"/>
</dbReference>
<dbReference type="Pfam" id="PF00288">
    <property type="entry name" value="GHMP_kinases_N"/>
    <property type="match status" value="1"/>
</dbReference>
<organism evidence="8">
    <name type="scientific">Woronichinia naegeliana WA131</name>
    <dbReference type="NCBI Taxonomy" id="2824559"/>
    <lineage>
        <taxon>Bacteria</taxon>
        <taxon>Bacillati</taxon>
        <taxon>Cyanobacteriota</taxon>
        <taxon>Cyanophyceae</taxon>
        <taxon>Synechococcales</taxon>
        <taxon>Coelosphaeriaceae</taxon>
        <taxon>Woronichinia</taxon>
    </lineage>
</organism>
<keyword evidence="1" id="KW-0808">Transferase</keyword>
<evidence type="ECO:0000256" key="4">
    <source>
        <dbReference type="ARBA" id="ARBA00022840"/>
    </source>
</evidence>
<feature type="domain" description="GHMP kinase N-terminal" evidence="6">
    <location>
        <begin position="81"/>
        <end position="158"/>
    </location>
</feature>
<dbReference type="EMBL" id="CP073041">
    <property type="protein sequence ID" value="UXE63356.1"/>
    <property type="molecule type" value="Genomic_DNA"/>
</dbReference>
<dbReference type="InterPro" id="IPR014606">
    <property type="entry name" value="Heptose_7-P_kinase"/>
</dbReference>
<evidence type="ECO:0000256" key="5">
    <source>
        <dbReference type="ARBA" id="ARBA00038121"/>
    </source>
</evidence>
<keyword evidence="3 8" id="KW-0418">Kinase</keyword>
<reference evidence="8" key="1">
    <citation type="submission" date="2021-04" db="EMBL/GenBank/DDBJ databases">
        <title>Genome sequence of Woronichinia naegeliana from Washington state freshwater lake bloom.</title>
        <authorList>
            <person name="Dreher T.W."/>
        </authorList>
    </citation>
    <scope>NUCLEOTIDE SEQUENCE</scope>
    <source>
        <strain evidence="8">WA131</strain>
    </source>
</reference>
<dbReference type="InterPro" id="IPR013750">
    <property type="entry name" value="GHMP_kinase_C_dom"/>
</dbReference>
<evidence type="ECO:0000256" key="2">
    <source>
        <dbReference type="ARBA" id="ARBA00022741"/>
    </source>
</evidence>
<dbReference type="PIRSF" id="PIRSF036406">
    <property type="entry name" value="Hept_kin"/>
    <property type="match status" value="1"/>
</dbReference>
<dbReference type="InterPro" id="IPR006204">
    <property type="entry name" value="GHMP_kinase_N_dom"/>
</dbReference>
<dbReference type="GO" id="GO:0005524">
    <property type="term" value="F:ATP binding"/>
    <property type="evidence" value="ECO:0007669"/>
    <property type="project" value="UniProtKB-KW"/>
</dbReference>
<proteinExistence type="inferred from homology"/>
<gene>
    <name evidence="8" type="ORF">KA717_12405</name>
</gene>
<protein>
    <submittedName>
        <fullName evidence="8">GHMP kinase</fullName>
    </submittedName>
</protein>
<dbReference type="InterPro" id="IPR001174">
    <property type="entry name" value="HddA/FKP"/>
</dbReference>
<evidence type="ECO:0000256" key="1">
    <source>
        <dbReference type="ARBA" id="ARBA00022679"/>
    </source>
</evidence>
<dbReference type="InterPro" id="IPR036554">
    <property type="entry name" value="GHMP_kinase_C_sf"/>
</dbReference>
<dbReference type="SUPFAM" id="SSF54211">
    <property type="entry name" value="Ribosomal protein S5 domain 2-like"/>
    <property type="match status" value="1"/>
</dbReference>
<evidence type="ECO:0000313" key="8">
    <source>
        <dbReference type="EMBL" id="UXE63356.1"/>
    </source>
</evidence>
<sequence length="326" mass="36416">MLISRAPVRISFLGGGTDYPEYFLQHGGSVLATAIDKFSYVTASPFLSHLFDYSVRISYRKVELVKHPTEIEHRVFKECLKFCHLEKDIELHNVADLPAFTGLGSSSAFTVSLLQALHSFKGEFVRPLDLAYEAIYVERHLVHDKVGCQDQLMAAMGGFNLVEFRTEEDIIVHRLPISPQRLAEFEQHLFIVFTGIKRKAANVVEKQLKKVGDNTQTLKDMRLMVDKGWDILNSAQSLAAFGELLHQAWLAKRSLDEVISNPEIDQLYHVGLEAGAWGGKLLGAGAGGFMLFFAPPESHPQLQKVFANHQILAVKINAPGSQIIFS</sequence>
<dbReference type="Pfam" id="PF08544">
    <property type="entry name" value="GHMP_kinases_C"/>
    <property type="match status" value="1"/>
</dbReference>
<feature type="domain" description="GHMP kinase C-terminal" evidence="7">
    <location>
        <begin position="236"/>
        <end position="300"/>
    </location>
</feature>
<dbReference type="GO" id="GO:0042352">
    <property type="term" value="P:GDP-L-fucose salvage"/>
    <property type="evidence" value="ECO:0007669"/>
    <property type="project" value="TreeGrafter"/>
</dbReference>
<keyword evidence="4" id="KW-0067">ATP-binding</keyword>
<dbReference type="PANTHER" id="PTHR32463">
    <property type="entry name" value="L-FUCOSE KINASE"/>
    <property type="match status" value="1"/>
</dbReference>
<comment type="similarity">
    <text evidence="5">Belongs to the GHMP kinase family.</text>
</comment>
<keyword evidence="2" id="KW-0547">Nucleotide-binding</keyword>
<evidence type="ECO:0000259" key="6">
    <source>
        <dbReference type="Pfam" id="PF00288"/>
    </source>
</evidence>
<dbReference type="SUPFAM" id="SSF55060">
    <property type="entry name" value="GHMP Kinase, C-terminal domain"/>
    <property type="match status" value="1"/>
</dbReference>
<dbReference type="GO" id="GO:0050201">
    <property type="term" value="F:fucokinase activity"/>
    <property type="evidence" value="ECO:0007669"/>
    <property type="project" value="TreeGrafter"/>
</dbReference>
<dbReference type="PRINTS" id="PR00960">
    <property type="entry name" value="LMBPPROTEIN"/>
</dbReference>
<dbReference type="Proteomes" id="UP001065613">
    <property type="component" value="Chromosome"/>
</dbReference>
<name>A0A977PXQ4_9CYAN</name>
<dbReference type="InterPro" id="IPR052203">
    <property type="entry name" value="GHMP_Kinase-Related"/>
</dbReference>
<dbReference type="AlphaFoldDB" id="A0A977PXQ4"/>
<dbReference type="KEGG" id="wna:KA717_12405"/>
<dbReference type="InterPro" id="IPR020568">
    <property type="entry name" value="Ribosomal_Su5_D2-typ_SF"/>
</dbReference>
<evidence type="ECO:0000259" key="7">
    <source>
        <dbReference type="Pfam" id="PF08544"/>
    </source>
</evidence>